<keyword evidence="8" id="KW-1185">Reference proteome</keyword>
<evidence type="ECO:0000256" key="5">
    <source>
        <dbReference type="PIRSR" id="PIRSR606710-2"/>
    </source>
</evidence>
<dbReference type="GO" id="GO:0004553">
    <property type="term" value="F:hydrolase activity, hydrolyzing O-glycosyl compounds"/>
    <property type="evidence" value="ECO:0007669"/>
    <property type="project" value="InterPro"/>
</dbReference>
<feature type="site" description="Important for catalytic activity, responsible for pKa modulation of the active site Glu and correct orientation of both the proton donor and substrate" evidence="5">
    <location>
        <position position="151"/>
    </location>
</feature>
<dbReference type="STRING" id="168384.SAMN05660368_03957"/>
<comment type="caution">
    <text evidence="7">The sequence shown here is derived from an EMBL/GenBank/DDBJ whole genome shotgun (WGS) entry which is preliminary data.</text>
</comment>
<keyword evidence="3" id="KW-0326">Glycosidase</keyword>
<dbReference type="InterPro" id="IPR006710">
    <property type="entry name" value="Glyco_hydro_43"/>
</dbReference>
<dbReference type="Gene3D" id="2.115.10.20">
    <property type="entry name" value="Glycosyl hydrolase domain, family 43"/>
    <property type="match status" value="1"/>
</dbReference>
<dbReference type="PANTHER" id="PTHR42812">
    <property type="entry name" value="BETA-XYLOSIDASE"/>
    <property type="match status" value="1"/>
</dbReference>
<gene>
    <name evidence="7" type="ORF">BRYFOR_09571</name>
</gene>
<dbReference type="AlphaFoldDB" id="C6LLM3"/>
<dbReference type="Pfam" id="PF04616">
    <property type="entry name" value="Glyco_hydro_43"/>
    <property type="match status" value="1"/>
</dbReference>
<feature type="active site" description="Proton donor" evidence="4">
    <location>
        <position position="209"/>
    </location>
</feature>
<dbReference type="InterPro" id="IPR023296">
    <property type="entry name" value="Glyco_hydro_beta-prop_sf"/>
</dbReference>
<dbReference type="InterPro" id="IPR051795">
    <property type="entry name" value="Glycosyl_Hydrlase_43"/>
</dbReference>
<evidence type="ECO:0000313" key="8">
    <source>
        <dbReference type="Proteomes" id="UP000005561"/>
    </source>
</evidence>
<evidence type="ECO:0000256" key="1">
    <source>
        <dbReference type="ARBA" id="ARBA00009865"/>
    </source>
</evidence>
<dbReference type="SUPFAM" id="SSF75005">
    <property type="entry name" value="Arabinanase/levansucrase/invertase"/>
    <property type="match status" value="1"/>
</dbReference>
<keyword evidence="2 7" id="KW-0378">Hydrolase</keyword>
<dbReference type="eggNOG" id="COG3507">
    <property type="taxonomic scope" value="Bacteria"/>
</dbReference>
<protein>
    <submittedName>
        <fullName evidence="7">Glycosyl hydrolase, family 43</fullName>
    </submittedName>
</protein>
<accession>C6LLM3</accession>
<proteinExistence type="inferred from homology"/>
<feature type="domain" description="Beta-xylosidase C-terminal Concanavalin A-like" evidence="6">
    <location>
        <begin position="434"/>
        <end position="632"/>
    </location>
</feature>
<dbReference type="Proteomes" id="UP000005561">
    <property type="component" value="Unassembled WGS sequence"/>
</dbReference>
<dbReference type="InterPro" id="IPR041542">
    <property type="entry name" value="GH43_C2"/>
</dbReference>
<evidence type="ECO:0000256" key="2">
    <source>
        <dbReference type="ARBA" id="ARBA00022801"/>
    </source>
</evidence>
<dbReference type="EMBL" id="ACCL02000031">
    <property type="protein sequence ID" value="EET58487.1"/>
    <property type="molecule type" value="Genomic_DNA"/>
</dbReference>
<dbReference type="GO" id="GO:0005975">
    <property type="term" value="P:carbohydrate metabolic process"/>
    <property type="evidence" value="ECO:0007669"/>
    <property type="project" value="InterPro"/>
</dbReference>
<name>C6LLM3_9FIRM</name>
<dbReference type="PANTHER" id="PTHR42812:SF12">
    <property type="entry name" value="BETA-XYLOSIDASE-RELATED"/>
    <property type="match status" value="1"/>
</dbReference>
<evidence type="ECO:0000313" key="7">
    <source>
        <dbReference type="EMBL" id="EET58487.1"/>
    </source>
</evidence>
<reference evidence="7" key="1">
    <citation type="submission" date="2009-07" db="EMBL/GenBank/DDBJ databases">
        <authorList>
            <person name="Weinstock G."/>
            <person name="Sodergren E."/>
            <person name="Clifton S."/>
            <person name="Fulton L."/>
            <person name="Fulton B."/>
            <person name="Courtney L."/>
            <person name="Fronick C."/>
            <person name="Harrison M."/>
            <person name="Strong C."/>
            <person name="Farmer C."/>
            <person name="Delahaunty K."/>
            <person name="Markovic C."/>
            <person name="Hall O."/>
            <person name="Minx P."/>
            <person name="Tomlinson C."/>
            <person name="Mitreva M."/>
            <person name="Nelson J."/>
            <person name="Hou S."/>
            <person name="Wollam A."/>
            <person name="Pepin K.H."/>
            <person name="Johnson M."/>
            <person name="Bhonagiri V."/>
            <person name="Nash W.E."/>
            <person name="Warren W."/>
            <person name="Chinwalla A."/>
            <person name="Mardis E.R."/>
            <person name="Wilson R.K."/>
        </authorList>
    </citation>
    <scope>NUCLEOTIDE SEQUENCE [LARGE SCALE GENOMIC DNA]</scope>
    <source>
        <strain evidence="7">DSM 14469</strain>
    </source>
</reference>
<evidence type="ECO:0000259" key="6">
    <source>
        <dbReference type="Pfam" id="PF17851"/>
    </source>
</evidence>
<feature type="active site" description="Proton acceptor" evidence="4">
    <location>
        <position position="38"/>
    </location>
</feature>
<dbReference type="Pfam" id="PF17851">
    <property type="entry name" value="GH43_C2"/>
    <property type="match status" value="1"/>
</dbReference>
<dbReference type="InterPro" id="IPR013320">
    <property type="entry name" value="ConA-like_dom_sf"/>
</dbReference>
<dbReference type="Gene3D" id="2.60.120.200">
    <property type="match status" value="1"/>
</dbReference>
<dbReference type="SUPFAM" id="SSF49899">
    <property type="entry name" value="Concanavalin A-like lectins/glucanases"/>
    <property type="match status" value="1"/>
</dbReference>
<evidence type="ECO:0000256" key="4">
    <source>
        <dbReference type="PIRSR" id="PIRSR606710-1"/>
    </source>
</evidence>
<evidence type="ECO:0000256" key="3">
    <source>
        <dbReference type="ARBA" id="ARBA00023295"/>
    </source>
</evidence>
<organism evidence="7 8">
    <name type="scientific">Marvinbryantia formatexigens DSM 14469</name>
    <dbReference type="NCBI Taxonomy" id="478749"/>
    <lineage>
        <taxon>Bacteria</taxon>
        <taxon>Bacillati</taxon>
        <taxon>Bacillota</taxon>
        <taxon>Clostridia</taxon>
        <taxon>Lachnospirales</taxon>
        <taxon>Lachnospiraceae</taxon>
        <taxon>Marvinbryantia</taxon>
    </lineage>
</organism>
<dbReference type="CDD" id="cd09000">
    <property type="entry name" value="GH43_SXA-like"/>
    <property type="match status" value="1"/>
</dbReference>
<comment type="similarity">
    <text evidence="1">Belongs to the glycosyl hydrolase 43 family.</text>
</comment>
<sequence>MESQYVYGGSISGGGRCSGKEKIIMQVKNPILRGFHPDPSIIRAGVDYYIATSTFEWWPGIQINHSRDLVHWEICTYALQDAGQVNLQGIGPSQGIWAPCLTYDKGIFYLAYTVVNSFYCNMYDTRNYLITAENIMGPWSEPVPLHNMGFDPSLFHDTDGKKYMVSMVTDHRVPKKYAGRIVLQEYDPERKKLVGEIKEIYAASDIFLEGPHILKHDGWYYLVAADTGTGEGHGQSILRSRSIWGPYEMYKSPKCVRTREGEAWSIMTTRHSPEYPLQKAGHADFVETPDGQWYAVYLCGRALENRNPADAKKFPGVRRYPLGRETAIQKVYWTEDGWLEIDSESVLPDLVTEIAGAEAVRTMPEYETADIAEKTPAEAAVEAALEQETADTAENKPVEQALEPGAGDEAEDEPVKPVAEAAPEPGAAEIFCEREDFDGADISPEFQSLRIPMTEEYVSLTARPGWLRMYGREGLASLFRQSLIARRRTEFVCSCSCKVEFEPQNFKQMAGLICMYDTENYMYLHISRDEDCGKCITLLRAENKVYTYPVEPVPLPEDVPVFLKAEIHYDRIQFYYAAGTEDYQKIGPEDDCSYMSDEACRQGWFTGSMLGICCQDLTGAGQYADFDFFTYNTEEEEKVRQPQISAAAGEVL</sequence>